<feature type="active site" description="Nucleophile" evidence="4">
    <location>
        <position position="280"/>
    </location>
</feature>
<feature type="domain" description="GH26" evidence="6">
    <location>
        <begin position="32"/>
        <end position="336"/>
    </location>
</feature>
<dbReference type="Proteomes" id="UP000029055">
    <property type="component" value="Unassembled WGS sequence"/>
</dbReference>
<dbReference type="PANTHER" id="PTHR40079:SF4">
    <property type="entry name" value="GH26 DOMAIN-CONTAINING PROTEIN-RELATED"/>
    <property type="match status" value="1"/>
</dbReference>
<dbReference type="InterPro" id="IPR000805">
    <property type="entry name" value="Glyco_hydro_26"/>
</dbReference>
<dbReference type="GO" id="GO:0008810">
    <property type="term" value="F:cellulase activity"/>
    <property type="evidence" value="ECO:0007669"/>
    <property type="project" value="UniProtKB-EC"/>
</dbReference>
<dbReference type="InterPro" id="IPR022790">
    <property type="entry name" value="GH26_dom"/>
</dbReference>
<evidence type="ECO:0000256" key="3">
    <source>
        <dbReference type="ARBA" id="ARBA00023295"/>
    </source>
</evidence>
<dbReference type="GO" id="GO:0016985">
    <property type="term" value="F:mannan endo-1,4-beta-mannosidase activity"/>
    <property type="evidence" value="ECO:0007669"/>
    <property type="project" value="InterPro"/>
</dbReference>
<feature type="active site" description="Proton donor" evidence="4">
    <location>
        <position position="169"/>
    </location>
</feature>
<feature type="chain" id="PRO_5039561980" evidence="5">
    <location>
        <begin position="26"/>
        <end position="367"/>
    </location>
</feature>
<accession>A0A087E6Y3</accession>
<evidence type="ECO:0000256" key="5">
    <source>
        <dbReference type="SAM" id="SignalP"/>
    </source>
</evidence>
<dbReference type="eggNOG" id="COG4124">
    <property type="taxonomic scope" value="Bacteria"/>
</dbReference>
<feature type="signal peptide" evidence="5">
    <location>
        <begin position="1"/>
        <end position="25"/>
    </location>
</feature>
<organism evidence="7 8">
    <name type="scientific">Bifidobacterium subtile</name>
    <dbReference type="NCBI Taxonomy" id="77635"/>
    <lineage>
        <taxon>Bacteria</taxon>
        <taxon>Bacillati</taxon>
        <taxon>Actinomycetota</taxon>
        <taxon>Actinomycetes</taxon>
        <taxon>Bifidobacteriales</taxon>
        <taxon>Bifidobacteriaceae</taxon>
        <taxon>Bifidobacterium</taxon>
    </lineage>
</organism>
<dbReference type="EC" id="3.2.1.4" evidence="7"/>
<dbReference type="EMBL" id="JGZR01000006">
    <property type="protein sequence ID" value="KFJ03534.1"/>
    <property type="molecule type" value="Genomic_DNA"/>
</dbReference>
<evidence type="ECO:0000256" key="2">
    <source>
        <dbReference type="ARBA" id="ARBA00022801"/>
    </source>
</evidence>
<keyword evidence="8" id="KW-1185">Reference proteome</keyword>
<evidence type="ECO:0000256" key="1">
    <source>
        <dbReference type="ARBA" id="ARBA00007754"/>
    </source>
</evidence>
<keyword evidence="3 4" id="KW-0326">Glycosidase</keyword>
<comment type="caution">
    <text evidence="7">The sequence shown here is derived from an EMBL/GenBank/DDBJ whole genome shotgun (WGS) entry which is preliminary data.</text>
</comment>
<dbReference type="SUPFAM" id="SSF51445">
    <property type="entry name" value="(Trans)glycosidases"/>
    <property type="match status" value="1"/>
</dbReference>
<reference evidence="7 8" key="1">
    <citation type="submission" date="2014-03" db="EMBL/GenBank/DDBJ databases">
        <title>Genomics of Bifidobacteria.</title>
        <authorList>
            <person name="Ventura M."/>
            <person name="Milani C."/>
            <person name="Lugli G.A."/>
        </authorList>
    </citation>
    <scope>NUCLEOTIDE SEQUENCE [LARGE SCALE GENOMIC DNA]</scope>
    <source>
        <strain evidence="7 8">LMG 11597</strain>
    </source>
</reference>
<protein>
    <submittedName>
        <fullName evidence="7">Putative endoglucanase</fullName>
        <ecNumber evidence="7">3.2.1.4</ecNumber>
    </submittedName>
</protein>
<gene>
    <name evidence="7" type="ORF">BISU_0003</name>
</gene>
<dbReference type="PROSITE" id="PS51257">
    <property type="entry name" value="PROKAR_LIPOPROTEIN"/>
    <property type="match status" value="1"/>
</dbReference>
<dbReference type="AlphaFoldDB" id="A0A087E6Y3"/>
<evidence type="ECO:0000259" key="6">
    <source>
        <dbReference type="PROSITE" id="PS51764"/>
    </source>
</evidence>
<dbReference type="GO" id="GO:0006080">
    <property type="term" value="P:substituted mannan metabolic process"/>
    <property type="evidence" value="ECO:0007669"/>
    <property type="project" value="InterPro"/>
</dbReference>
<name>A0A087E6Y3_9BIFI</name>
<sequence>MRMLPTIMRTLRAAFAMGLAAALMAACVGCAAKTNDAVDEDGTATPAAHALQWGVYLPPADSLSNSYAQVAGIAGARPNYVLSFSALMQPVPAAQLQEIASLGATPILSLEPWDPNAGAAENSIGDARTEQPEFALARIAAGGHDADLTRWATGLRDLGSTVMLRFAHEMNGDWYPWAVGVNGNTSDDYVAAWRHVHDLFRSVGASNVRFLWSPNVPVAGQTSDLAAAYPGADMVDILGLDGYNWGTGDGHEWTEPDVLFDEGLNQLRALDGRQPILISETASAEGSGPGQSKAQWIAKLMSHGSSQKRVTGFIWFDVNKERDWRINSSQAAQEAFKASLAKVISIASAPPDSPGAAGMAGTAGAAD</sequence>
<dbReference type="PANTHER" id="PTHR40079">
    <property type="entry name" value="MANNAN ENDO-1,4-BETA-MANNOSIDASE E-RELATED"/>
    <property type="match status" value="1"/>
</dbReference>
<evidence type="ECO:0000256" key="4">
    <source>
        <dbReference type="PROSITE-ProRule" id="PRU01100"/>
    </source>
</evidence>
<comment type="similarity">
    <text evidence="1 4">Belongs to the glycosyl hydrolase 26 family.</text>
</comment>
<keyword evidence="2 4" id="KW-0378">Hydrolase</keyword>
<dbReference type="InterPro" id="IPR017853">
    <property type="entry name" value="GH"/>
</dbReference>
<dbReference type="Gene3D" id="3.20.20.80">
    <property type="entry name" value="Glycosidases"/>
    <property type="match status" value="1"/>
</dbReference>
<evidence type="ECO:0000313" key="7">
    <source>
        <dbReference type="EMBL" id="KFJ03534.1"/>
    </source>
</evidence>
<evidence type="ECO:0000313" key="8">
    <source>
        <dbReference type="Proteomes" id="UP000029055"/>
    </source>
</evidence>
<proteinExistence type="inferred from homology"/>
<dbReference type="STRING" id="77635.BISU_0003"/>
<dbReference type="Pfam" id="PF02156">
    <property type="entry name" value="Glyco_hydro_26"/>
    <property type="match status" value="1"/>
</dbReference>
<keyword evidence="5" id="KW-0732">Signal</keyword>
<dbReference type="PROSITE" id="PS51764">
    <property type="entry name" value="GH26"/>
    <property type="match status" value="1"/>
</dbReference>